<evidence type="ECO:0000313" key="2">
    <source>
        <dbReference type="Proteomes" id="UP000177622"/>
    </source>
</evidence>
<proteinExistence type="predicted"/>
<dbReference type="AlphaFoldDB" id="A0A1F5L392"/>
<dbReference type="OrthoDB" id="4243235at2759"/>
<dbReference type="EMBL" id="LXJU01000038">
    <property type="protein sequence ID" value="OGE47698.1"/>
    <property type="molecule type" value="Genomic_DNA"/>
</dbReference>
<reference evidence="1 2" key="1">
    <citation type="journal article" date="2016" name="Sci. Rep.">
        <title>Penicillium arizonense, a new, genome sequenced fungal species, reveals a high chemical diversity in secreted metabolites.</title>
        <authorList>
            <person name="Grijseels S."/>
            <person name="Nielsen J.C."/>
            <person name="Randelovic M."/>
            <person name="Nielsen J."/>
            <person name="Nielsen K.F."/>
            <person name="Workman M."/>
            <person name="Frisvad J.C."/>
        </authorList>
    </citation>
    <scope>NUCLEOTIDE SEQUENCE [LARGE SCALE GENOMIC DNA]</scope>
    <source>
        <strain evidence="1 2">CBS 141311</strain>
    </source>
</reference>
<comment type="caution">
    <text evidence="1">The sequence shown here is derived from an EMBL/GenBank/DDBJ whole genome shotgun (WGS) entry which is preliminary data.</text>
</comment>
<gene>
    <name evidence="1" type="ORF">PENARI_c038G08881</name>
</gene>
<evidence type="ECO:0000313" key="1">
    <source>
        <dbReference type="EMBL" id="OGE47698.1"/>
    </source>
</evidence>
<name>A0A1F5L392_PENAI</name>
<keyword evidence="2" id="KW-1185">Reference proteome</keyword>
<dbReference type="Proteomes" id="UP000177622">
    <property type="component" value="Unassembled WGS sequence"/>
</dbReference>
<dbReference type="GeneID" id="34581730"/>
<organism evidence="1 2">
    <name type="scientific">Penicillium arizonense</name>
    <dbReference type="NCBI Taxonomy" id="1835702"/>
    <lineage>
        <taxon>Eukaryota</taxon>
        <taxon>Fungi</taxon>
        <taxon>Dikarya</taxon>
        <taxon>Ascomycota</taxon>
        <taxon>Pezizomycotina</taxon>
        <taxon>Eurotiomycetes</taxon>
        <taxon>Eurotiomycetidae</taxon>
        <taxon>Eurotiales</taxon>
        <taxon>Aspergillaceae</taxon>
        <taxon>Penicillium</taxon>
    </lineage>
</organism>
<sequence length="124" mass="14446">MLNWSNEEILITIYFVARCIRPKSVQGLLLRRGYDRSLAAIERTIICTTKQYPYLKFANGQWDLSAIDRWMKDFVRSQESVNKLTRFSLEDAEDMVLKISVDDLLETMDNLGLDFTDPAFNART</sequence>
<dbReference type="RefSeq" id="XP_022483156.1">
    <property type="nucleotide sequence ID" value="XM_022636996.1"/>
</dbReference>
<protein>
    <submittedName>
        <fullName evidence="1">Uncharacterized protein</fullName>
    </submittedName>
</protein>
<accession>A0A1F5L392</accession>